<dbReference type="AlphaFoldDB" id="A0A6P1NLD7"/>
<dbReference type="InterPro" id="IPR036065">
    <property type="entry name" value="BolA-like_sf"/>
</dbReference>
<dbReference type="SUPFAM" id="SSF82657">
    <property type="entry name" value="BolA-like"/>
    <property type="match status" value="1"/>
</dbReference>
<comment type="similarity">
    <text evidence="1">Belongs to the BolA/IbaG family.</text>
</comment>
<name>A0A6P1NLD7_9PROT</name>
<evidence type="ECO:0000256" key="1">
    <source>
        <dbReference type="RuleBase" id="RU003860"/>
    </source>
</evidence>
<protein>
    <submittedName>
        <fullName evidence="2">BolA/IbaG family iron-sulfur metabolism protein</fullName>
    </submittedName>
</protein>
<evidence type="ECO:0000313" key="3">
    <source>
        <dbReference type="Proteomes" id="UP000463975"/>
    </source>
</evidence>
<accession>A0A6P1NLD7</accession>
<gene>
    <name evidence="2" type="ORF">GT348_04875</name>
</gene>
<dbReference type="RefSeq" id="WP_160618757.1">
    <property type="nucleotide sequence ID" value="NZ_CP047652.1"/>
</dbReference>
<organism evidence="2 3">
    <name type="scientific">Aristophania vespae</name>
    <dbReference type="NCBI Taxonomy" id="2697033"/>
    <lineage>
        <taxon>Bacteria</taxon>
        <taxon>Pseudomonadati</taxon>
        <taxon>Pseudomonadota</taxon>
        <taxon>Alphaproteobacteria</taxon>
        <taxon>Acetobacterales</taxon>
        <taxon>Acetobacteraceae</taxon>
        <taxon>Aristophania</taxon>
    </lineage>
</organism>
<dbReference type="PIRSF" id="PIRSF003113">
    <property type="entry name" value="BolA"/>
    <property type="match status" value="1"/>
</dbReference>
<dbReference type="Proteomes" id="UP000463975">
    <property type="component" value="Chromosome"/>
</dbReference>
<dbReference type="KEGG" id="bomb:GT348_04875"/>
<keyword evidence="3" id="KW-1185">Reference proteome</keyword>
<dbReference type="Gene3D" id="3.30.300.90">
    <property type="entry name" value="BolA-like"/>
    <property type="match status" value="1"/>
</dbReference>
<dbReference type="PANTHER" id="PTHR46230">
    <property type="match status" value="1"/>
</dbReference>
<dbReference type="GO" id="GO:0016226">
    <property type="term" value="P:iron-sulfur cluster assembly"/>
    <property type="evidence" value="ECO:0007669"/>
    <property type="project" value="TreeGrafter"/>
</dbReference>
<dbReference type="PANTHER" id="PTHR46230:SF7">
    <property type="entry name" value="BOLA-LIKE PROTEIN 1"/>
    <property type="match status" value="1"/>
</dbReference>
<dbReference type="EMBL" id="CP047652">
    <property type="protein sequence ID" value="QHI95681.1"/>
    <property type="molecule type" value="Genomic_DNA"/>
</dbReference>
<proteinExistence type="inferred from homology"/>
<dbReference type="InterPro" id="IPR002634">
    <property type="entry name" value="BolA"/>
</dbReference>
<dbReference type="Pfam" id="PF01722">
    <property type="entry name" value="BolA"/>
    <property type="match status" value="1"/>
</dbReference>
<reference evidence="2 3" key="1">
    <citation type="submission" date="2020-01" db="EMBL/GenBank/DDBJ databases">
        <title>Genome sequencing of strain KACC 21507.</title>
        <authorList>
            <person name="Heo J."/>
            <person name="Kim S.-J."/>
            <person name="Kim J.-S."/>
            <person name="Hong S.-B."/>
            <person name="Kwon S.-W."/>
        </authorList>
    </citation>
    <scope>NUCLEOTIDE SEQUENCE [LARGE SCALE GENOMIC DNA]</scope>
    <source>
        <strain evidence="2 3">KACC 21507</strain>
    </source>
</reference>
<evidence type="ECO:0000313" key="2">
    <source>
        <dbReference type="EMBL" id="QHI95681.1"/>
    </source>
</evidence>
<sequence>MTVESFNKTPIANQPVTNRDERMRLILEEALGPSQIEIIDESKRHAHHIKKMLVRDESGAPSVEGQTHYRINIVSSKFDDLGRLARHRLVNELLKTEFESGLHALTLTLKGEKEK</sequence>